<organism evidence="7 8">
    <name type="scientific">Romanomermis culicivorax</name>
    <name type="common">Nematode worm</name>
    <dbReference type="NCBI Taxonomy" id="13658"/>
    <lineage>
        <taxon>Eukaryota</taxon>
        <taxon>Metazoa</taxon>
        <taxon>Ecdysozoa</taxon>
        <taxon>Nematoda</taxon>
        <taxon>Enoplea</taxon>
        <taxon>Dorylaimia</taxon>
        <taxon>Mermithida</taxon>
        <taxon>Mermithoidea</taxon>
        <taxon>Mermithidae</taxon>
        <taxon>Romanomermis</taxon>
    </lineage>
</organism>
<keyword evidence="2 5" id="KW-0812">Transmembrane</keyword>
<accession>A0A915K6L7</accession>
<evidence type="ECO:0000256" key="5">
    <source>
        <dbReference type="SAM" id="Phobius"/>
    </source>
</evidence>
<dbReference type="OMA" id="NCIPKPR"/>
<keyword evidence="7" id="KW-1185">Reference proteome</keyword>
<reference evidence="8" key="1">
    <citation type="submission" date="2022-11" db="UniProtKB">
        <authorList>
            <consortium name="WormBaseParasite"/>
        </authorList>
    </citation>
    <scope>IDENTIFICATION</scope>
</reference>
<name>A0A915K6L7_ROMCU</name>
<evidence type="ECO:0000313" key="7">
    <source>
        <dbReference type="Proteomes" id="UP000887565"/>
    </source>
</evidence>
<keyword evidence="4 5" id="KW-0472">Membrane</keyword>
<comment type="subcellular location">
    <subcellularLocation>
        <location evidence="1">Membrane</location>
    </subcellularLocation>
</comment>
<dbReference type="PROSITE" id="PS50262">
    <property type="entry name" value="G_PROTEIN_RECEP_F1_2"/>
    <property type="match status" value="1"/>
</dbReference>
<dbReference type="SUPFAM" id="SSF81321">
    <property type="entry name" value="Family A G protein-coupled receptor-like"/>
    <property type="match status" value="1"/>
</dbReference>
<feature type="domain" description="G-protein coupled receptors family 1 profile" evidence="6">
    <location>
        <begin position="67"/>
        <end position="142"/>
    </location>
</feature>
<evidence type="ECO:0000256" key="1">
    <source>
        <dbReference type="ARBA" id="ARBA00004370"/>
    </source>
</evidence>
<keyword evidence="3 5" id="KW-1133">Transmembrane helix</keyword>
<dbReference type="PRINTS" id="PR00237">
    <property type="entry name" value="GPCRRHODOPSN"/>
</dbReference>
<dbReference type="InterPro" id="IPR000276">
    <property type="entry name" value="GPCR_Rhodpsn"/>
</dbReference>
<protein>
    <submittedName>
        <fullName evidence="8">G-protein coupled receptors family 1 profile domain-containing protein</fullName>
    </submittedName>
</protein>
<evidence type="ECO:0000256" key="4">
    <source>
        <dbReference type="ARBA" id="ARBA00023136"/>
    </source>
</evidence>
<dbReference type="Gene3D" id="1.20.1070.10">
    <property type="entry name" value="Rhodopsin 7-helix transmembrane proteins"/>
    <property type="match status" value="1"/>
</dbReference>
<evidence type="ECO:0000256" key="3">
    <source>
        <dbReference type="ARBA" id="ARBA00022989"/>
    </source>
</evidence>
<evidence type="ECO:0000256" key="2">
    <source>
        <dbReference type="ARBA" id="ARBA00022692"/>
    </source>
</evidence>
<sequence>MNRSTSQYSLICNVSNNIDTNGLFQQWPKNLTPSNCIPKPRPQKDDFIDILTTGYLFIILFIIGVLGNLLNLMVLNTRHMKSKTNTFLSAMALADLAFFISNLPRCLNTFKFFASSQISKKYYVKTMPLFLMVGNAFSCSSI</sequence>
<dbReference type="GO" id="GO:0004930">
    <property type="term" value="F:G protein-coupled receptor activity"/>
    <property type="evidence" value="ECO:0007669"/>
    <property type="project" value="InterPro"/>
</dbReference>
<dbReference type="GO" id="GO:0016020">
    <property type="term" value="C:membrane"/>
    <property type="evidence" value="ECO:0007669"/>
    <property type="project" value="UniProtKB-SubCell"/>
</dbReference>
<dbReference type="Proteomes" id="UP000887565">
    <property type="component" value="Unplaced"/>
</dbReference>
<evidence type="ECO:0000313" key="8">
    <source>
        <dbReference type="WBParaSite" id="nRc.2.0.1.t33527-RA"/>
    </source>
</evidence>
<proteinExistence type="predicted"/>
<dbReference type="PANTHER" id="PTHR46895">
    <property type="entry name" value="PROTEIN CBG20548-RELATED"/>
    <property type="match status" value="1"/>
</dbReference>
<dbReference type="AlphaFoldDB" id="A0A915K6L7"/>
<dbReference type="InterPro" id="IPR017452">
    <property type="entry name" value="GPCR_Rhodpsn_7TM"/>
</dbReference>
<evidence type="ECO:0000259" key="6">
    <source>
        <dbReference type="PROSITE" id="PS50262"/>
    </source>
</evidence>
<feature type="transmembrane region" description="Helical" evidence="5">
    <location>
        <begin position="54"/>
        <end position="74"/>
    </location>
</feature>
<dbReference type="WBParaSite" id="nRc.2.0.1.t33527-RA">
    <property type="protein sequence ID" value="nRc.2.0.1.t33527-RA"/>
    <property type="gene ID" value="nRc.2.0.1.g33527"/>
</dbReference>